<protein>
    <submittedName>
        <fullName evidence="1">Uncharacterized protein</fullName>
    </submittedName>
</protein>
<dbReference type="RefSeq" id="WP_306928532.1">
    <property type="nucleotide sequence ID" value="NZ_JAUTBL010000001.1"/>
</dbReference>
<evidence type="ECO:0000313" key="1">
    <source>
        <dbReference type="EMBL" id="MDQ1183554.1"/>
    </source>
</evidence>
<accession>A0ABU0UF59</accession>
<gene>
    <name evidence="1" type="ORF">QE408_000676</name>
</gene>
<reference evidence="1 2" key="1">
    <citation type="submission" date="2023-07" db="EMBL/GenBank/DDBJ databases">
        <title>Functional and genomic diversity of the sorghum phyllosphere microbiome.</title>
        <authorList>
            <person name="Shade A."/>
        </authorList>
    </citation>
    <scope>NUCLEOTIDE SEQUENCE [LARGE SCALE GENOMIC DNA]</scope>
    <source>
        <strain evidence="1 2">SORGH_AS_1126</strain>
    </source>
</reference>
<evidence type="ECO:0000313" key="2">
    <source>
        <dbReference type="Proteomes" id="UP001224781"/>
    </source>
</evidence>
<dbReference type="Proteomes" id="UP001224781">
    <property type="component" value="Unassembled WGS sequence"/>
</dbReference>
<proteinExistence type="predicted"/>
<sequence length="87" mass="9890">MAILSPAQRRKAACGPAFRQSYIDDGWKAGAPYIIGGFARFRQVAEIRRRLKAKQIRGLDAVRITYLMLLHARRDIRNGRRLTPLPG</sequence>
<name>A0ABU0UF59_9HYPH</name>
<organism evidence="1 2">
    <name type="scientific">Agrobacterium larrymoorei</name>
    <dbReference type="NCBI Taxonomy" id="160699"/>
    <lineage>
        <taxon>Bacteria</taxon>
        <taxon>Pseudomonadati</taxon>
        <taxon>Pseudomonadota</taxon>
        <taxon>Alphaproteobacteria</taxon>
        <taxon>Hyphomicrobiales</taxon>
        <taxon>Rhizobiaceae</taxon>
        <taxon>Rhizobium/Agrobacterium group</taxon>
        <taxon>Agrobacterium</taxon>
    </lineage>
</organism>
<keyword evidence="2" id="KW-1185">Reference proteome</keyword>
<dbReference type="EMBL" id="JAUTBL010000001">
    <property type="protein sequence ID" value="MDQ1183554.1"/>
    <property type="molecule type" value="Genomic_DNA"/>
</dbReference>
<comment type="caution">
    <text evidence="1">The sequence shown here is derived from an EMBL/GenBank/DDBJ whole genome shotgun (WGS) entry which is preliminary data.</text>
</comment>